<feature type="region of interest" description="Disordered" evidence="4">
    <location>
        <begin position="1"/>
        <end position="44"/>
    </location>
</feature>
<protein>
    <submittedName>
        <fullName evidence="6">NF-kappa-B inhibitor cactus</fullName>
    </submittedName>
</protein>
<dbReference type="RefSeq" id="XP_008487783.1">
    <property type="nucleotide sequence ID" value="XM_008489561.3"/>
</dbReference>
<dbReference type="SMART" id="SM00248">
    <property type="entry name" value="ANK"/>
    <property type="match status" value="4"/>
</dbReference>
<evidence type="ECO:0000256" key="1">
    <source>
        <dbReference type="ARBA" id="ARBA00022737"/>
    </source>
</evidence>
<dbReference type="Pfam" id="PF00023">
    <property type="entry name" value="Ank"/>
    <property type="match status" value="1"/>
</dbReference>
<dbReference type="InterPro" id="IPR002110">
    <property type="entry name" value="Ankyrin_rpt"/>
</dbReference>
<dbReference type="AlphaFoldDB" id="A0A1S3DTT3"/>
<dbReference type="Proteomes" id="UP000079169">
    <property type="component" value="Unplaced"/>
</dbReference>
<feature type="compositionally biased region" description="Basic and acidic residues" evidence="4">
    <location>
        <begin position="32"/>
        <end position="43"/>
    </location>
</feature>
<reference evidence="6" key="1">
    <citation type="submission" date="2025-08" db="UniProtKB">
        <authorList>
            <consortium name="RefSeq"/>
        </authorList>
    </citation>
    <scope>IDENTIFICATION</scope>
</reference>
<keyword evidence="2 3" id="KW-0040">ANK repeat</keyword>
<dbReference type="SUPFAM" id="SSF48403">
    <property type="entry name" value="Ankyrin repeat"/>
    <property type="match status" value="1"/>
</dbReference>
<dbReference type="CTD" id="34969"/>
<feature type="repeat" description="ANK" evidence="3">
    <location>
        <begin position="147"/>
        <end position="169"/>
    </location>
</feature>
<sequence length="304" mass="33798">MEGKSSKHQQLGDLSGYNLNPRYSRMNSTKSEISEKEMTDSGRIDSGFISNSNLDSDHISTSSLLSDDNLNPMIDLPHESESDKPTLAQQHSHFDSGVDVDISEQFSELNLKSSSADIPTVLSSDHRVQEINEEDKYWMICYTQDDEGDTPLHIAILGGTEHMVHHLVQVAPSSVCLDIRNDLYQTPLHLSVLTSQSRLTRHLVLCNANYRKCDKYARTPLHWAVVEGSLECVRALTNPISSAELAQVMGIKFEKRTSLKNETINSTDYEGMTCIHHAAIGGNVDIMRQLVLNGGDINARVSSK</sequence>
<organism evidence="5 6">
    <name type="scientific">Diaphorina citri</name>
    <name type="common">Asian citrus psyllid</name>
    <dbReference type="NCBI Taxonomy" id="121845"/>
    <lineage>
        <taxon>Eukaryota</taxon>
        <taxon>Metazoa</taxon>
        <taxon>Ecdysozoa</taxon>
        <taxon>Arthropoda</taxon>
        <taxon>Hexapoda</taxon>
        <taxon>Insecta</taxon>
        <taxon>Pterygota</taxon>
        <taxon>Neoptera</taxon>
        <taxon>Paraneoptera</taxon>
        <taxon>Hemiptera</taxon>
        <taxon>Sternorrhyncha</taxon>
        <taxon>Psylloidea</taxon>
        <taxon>Psyllidae</taxon>
        <taxon>Diaphorininae</taxon>
        <taxon>Diaphorina</taxon>
    </lineage>
</organism>
<dbReference type="InterPro" id="IPR036770">
    <property type="entry name" value="Ankyrin_rpt-contain_sf"/>
</dbReference>
<dbReference type="Gene3D" id="1.25.40.20">
    <property type="entry name" value="Ankyrin repeat-containing domain"/>
    <property type="match status" value="1"/>
</dbReference>
<keyword evidence="1" id="KW-0677">Repeat</keyword>
<feature type="repeat" description="ANK" evidence="3">
    <location>
        <begin position="270"/>
        <end position="302"/>
    </location>
</feature>
<gene>
    <name evidence="6" type="primary">LOC103524536</name>
</gene>
<keyword evidence="5" id="KW-1185">Reference proteome</keyword>
<dbReference type="PANTHER" id="PTHR46680">
    <property type="entry name" value="NF-KAPPA-B INHIBITOR ALPHA"/>
    <property type="match status" value="1"/>
</dbReference>
<accession>A0A1S3DTT3</accession>
<dbReference type="GO" id="GO:0005829">
    <property type="term" value="C:cytosol"/>
    <property type="evidence" value="ECO:0007669"/>
    <property type="project" value="TreeGrafter"/>
</dbReference>
<dbReference type="PANTHER" id="PTHR46680:SF3">
    <property type="entry name" value="NF-KAPPA-B INHIBITOR CACTUS"/>
    <property type="match status" value="1"/>
</dbReference>
<dbReference type="GO" id="GO:0071356">
    <property type="term" value="P:cellular response to tumor necrosis factor"/>
    <property type="evidence" value="ECO:0007669"/>
    <property type="project" value="TreeGrafter"/>
</dbReference>
<dbReference type="KEGG" id="dci:103524536"/>
<dbReference type="SMR" id="A0A1S3DTT3"/>
<dbReference type="Pfam" id="PF12796">
    <property type="entry name" value="Ank_2"/>
    <property type="match status" value="1"/>
</dbReference>
<dbReference type="STRING" id="121845.A0A1S3DTT3"/>
<dbReference type="PROSITE" id="PS50088">
    <property type="entry name" value="ANK_REPEAT"/>
    <property type="match status" value="2"/>
</dbReference>
<proteinExistence type="predicted"/>
<name>A0A1S3DTT3_DIACI</name>
<evidence type="ECO:0000256" key="2">
    <source>
        <dbReference type="ARBA" id="ARBA00023043"/>
    </source>
</evidence>
<dbReference type="OMA" id="PWELYFQ"/>
<dbReference type="PROSITE" id="PS50297">
    <property type="entry name" value="ANK_REP_REGION"/>
    <property type="match status" value="2"/>
</dbReference>
<dbReference type="PaxDb" id="121845-A0A1S3DTT3"/>
<feature type="region of interest" description="Disordered" evidence="4">
    <location>
        <begin position="63"/>
        <end position="93"/>
    </location>
</feature>
<evidence type="ECO:0000256" key="3">
    <source>
        <dbReference type="PROSITE-ProRule" id="PRU00023"/>
    </source>
</evidence>
<dbReference type="InterPro" id="IPR051070">
    <property type="entry name" value="NF-kappa-B_inhibitor"/>
</dbReference>
<evidence type="ECO:0000256" key="4">
    <source>
        <dbReference type="SAM" id="MobiDB-lite"/>
    </source>
</evidence>
<dbReference type="GO" id="GO:0051059">
    <property type="term" value="F:NF-kappaB binding"/>
    <property type="evidence" value="ECO:0007669"/>
    <property type="project" value="TreeGrafter"/>
</dbReference>
<dbReference type="GeneID" id="103524536"/>
<evidence type="ECO:0000313" key="5">
    <source>
        <dbReference type="Proteomes" id="UP000079169"/>
    </source>
</evidence>
<evidence type="ECO:0000313" key="6">
    <source>
        <dbReference type="RefSeq" id="XP_008487783.1"/>
    </source>
</evidence>